<reference evidence="1 2" key="1">
    <citation type="submission" date="2016-03" db="EMBL/GenBank/DDBJ databases">
        <authorList>
            <person name="Ploux O."/>
        </authorList>
    </citation>
    <scope>NUCLEOTIDE SEQUENCE [LARGE SCALE GENOMIC DNA]</scope>
    <source>
        <strain evidence="1 2">R-45370</strain>
    </source>
</reference>
<name>A0A177NA87_9GAMM</name>
<dbReference type="EMBL" id="LUUI01000111">
    <property type="protein sequence ID" value="OAI14393.1"/>
    <property type="molecule type" value="Genomic_DNA"/>
</dbReference>
<comment type="caution">
    <text evidence="1">The sequence shown here is derived from an EMBL/GenBank/DDBJ whole genome shotgun (WGS) entry which is preliminary data.</text>
</comment>
<dbReference type="Proteomes" id="UP000078476">
    <property type="component" value="Unassembled WGS sequence"/>
</dbReference>
<evidence type="ECO:0000313" key="1">
    <source>
        <dbReference type="EMBL" id="OAI14393.1"/>
    </source>
</evidence>
<dbReference type="OrthoDB" id="8479070at2"/>
<dbReference type="STRING" id="980561.A1359_11270"/>
<organism evidence="1 2">
    <name type="scientific">Methylomonas lenta</name>
    <dbReference type="NCBI Taxonomy" id="980561"/>
    <lineage>
        <taxon>Bacteria</taxon>
        <taxon>Pseudomonadati</taxon>
        <taxon>Pseudomonadota</taxon>
        <taxon>Gammaproteobacteria</taxon>
        <taxon>Methylococcales</taxon>
        <taxon>Methylococcaceae</taxon>
        <taxon>Methylomonas</taxon>
    </lineage>
</organism>
<accession>A0A177NA87</accession>
<sequence length="189" mass="21096">MLLEDFDKQGLTFITNVLGTTSVKGVSAYRGEFVLIQGSFREGSTTDRKPPELLLRQSAILADSEKLIFVNGLFDELQHIPVFLEKYKPVLTPDTLTLFYVENISTPMLIELDGITLKLLPYKEGMVWNETMETLYIEKADLKGQSAEDKVVTVYEAAKSFKIKADPISFDEALTKTIVVKKDAAVGPV</sequence>
<dbReference type="AlphaFoldDB" id="A0A177NA87"/>
<evidence type="ECO:0000313" key="2">
    <source>
        <dbReference type="Proteomes" id="UP000078476"/>
    </source>
</evidence>
<keyword evidence="2" id="KW-1185">Reference proteome</keyword>
<dbReference type="RefSeq" id="WP_066983442.1">
    <property type="nucleotide sequence ID" value="NZ_LUUI01000111.1"/>
</dbReference>
<protein>
    <submittedName>
        <fullName evidence="1">Uncharacterized protein</fullName>
    </submittedName>
</protein>
<proteinExistence type="predicted"/>
<gene>
    <name evidence="1" type="ORF">A1359_11270</name>
</gene>